<dbReference type="OrthoDB" id="1245459at2"/>
<dbReference type="AlphaFoldDB" id="A0A085ZEC4"/>
<feature type="signal peptide" evidence="1">
    <location>
        <begin position="1"/>
        <end position="23"/>
    </location>
</feature>
<dbReference type="Proteomes" id="UP000028703">
    <property type="component" value="Unassembled WGS sequence"/>
</dbReference>
<reference evidence="2 3" key="1">
    <citation type="submission" date="2014-07" db="EMBL/GenBank/DDBJ databases">
        <title>Genome of Chryseobacterium luteum DSM 18605.</title>
        <authorList>
            <person name="Stropko S.J."/>
            <person name="Pipes S.E."/>
            <person name="Newman J.D."/>
        </authorList>
    </citation>
    <scope>NUCLEOTIDE SEQUENCE [LARGE SCALE GENOMIC DNA]</scope>
    <source>
        <strain evidence="2 3">DSM 18605</strain>
    </source>
</reference>
<evidence type="ECO:0000313" key="3">
    <source>
        <dbReference type="Proteomes" id="UP000028703"/>
    </source>
</evidence>
<evidence type="ECO:0000256" key="1">
    <source>
        <dbReference type="SAM" id="SignalP"/>
    </source>
</evidence>
<dbReference type="PROSITE" id="PS51257">
    <property type="entry name" value="PROKAR_LIPOPROTEIN"/>
    <property type="match status" value="1"/>
</dbReference>
<evidence type="ECO:0000313" key="2">
    <source>
        <dbReference type="EMBL" id="KFF02788.1"/>
    </source>
</evidence>
<dbReference type="eggNOG" id="ENOG50311HM">
    <property type="taxonomic scope" value="Bacteria"/>
</dbReference>
<proteinExistence type="predicted"/>
<protein>
    <recommendedName>
        <fullName evidence="4">Lipoprotein</fullName>
    </recommendedName>
</protein>
<dbReference type="RefSeq" id="WP_034705267.1">
    <property type="nucleotide sequence ID" value="NZ_JPRO01000010.1"/>
</dbReference>
<gene>
    <name evidence="2" type="ORF">IX38_12515</name>
</gene>
<organism evidence="2 3">
    <name type="scientific">Chryseobacterium luteum</name>
    <dbReference type="NCBI Taxonomy" id="421531"/>
    <lineage>
        <taxon>Bacteria</taxon>
        <taxon>Pseudomonadati</taxon>
        <taxon>Bacteroidota</taxon>
        <taxon>Flavobacteriia</taxon>
        <taxon>Flavobacteriales</taxon>
        <taxon>Weeksellaceae</taxon>
        <taxon>Chryseobacterium group</taxon>
        <taxon>Chryseobacterium</taxon>
    </lineage>
</organism>
<feature type="chain" id="PRO_5001801025" description="Lipoprotein" evidence="1">
    <location>
        <begin position="24"/>
        <end position="238"/>
    </location>
</feature>
<sequence length="238" mass="27493">MKKTSIALLLLSILFFSCQQKNNDDNVAMKDSDLKSPEELIKPFFADNYPVTDKMLGKPTANRPVTTSHLRSENTAWFTNDSLKQTLMFILFSDNSRIVTACFDNNNVPSELIKKKDFSDFSDHNNYPSSEEDRLLYYKEFFSTAKKIDTKYFTSNMGFKIGDSKEKAIKKYGKPDSIRVVEGFDKYFWNPAGAQITRQNVPEKDLLLIDEKKQFITMYFKNNKLATMILDNTSRSEP</sequence>
<keyword evidence="3" id="KW-1185">Reference proteome</keyword>
<comment type="caution">
    <text evidence="2">The sequence shown here is derived from an EMBL/GenBank/DDBJ whole genome shotgun (WGS) entry which is preliminary data.</text>
</comment>
<dbReference type="STRING" id="421531.IX38_12515"/>
<name>A0A085ZEC4_9FLAO</name>
<evidence type="ECO:0008006" key="4">
    <source>
        <dbReference type="Google" id="ProtNLM"/>
    </source>
</evidence>
<accession>A0A085ZEC4</accession>
<dbReference type="EMBL" id="JPRO01000010">
    <property type="protein sequence ID" value="KFF02788.1"/>
    <property type="molecule type" value="Genomic_DNA"/>
</dbReference>
<keyword evidence="1" id="KW-0732">Signal</keyword>